<sequence>MDDPPGIPGWLLPLIAFLELMTFFITRPLTLALRLFGNMFAGHMLLLVFIVGGVELFLADSIALKLVAIPAWLMAVVMTAFEALIQFLQAYVFTLLAASYIGGALADDH</sequence>
<keyword evidence="7 11" id="KW-1133">Transmembrane helix</keyword>
<evidence type="ECO:0000256" key="4">
    <source>
        <dbReference type="ARBA" id="ARBA00022547"/>
    </source>
</evidence>
<dbReference type="InterPro" id="IPR000568">
    <property type="entry name" value="ATP_synth_F0_asu"/>
</dbReference>
<dbReference type="CDD" id="cd00310">
    <property type="entry name" value="ATP-synt_Fo_a_6"/>
    <property type="match status" value="1"/>
</dbReference>
<name>A0ABN6YIE7_9MICO</name>
<evidence type="ECO:0000256" key="10">
    <source>
        <dbReference type="ARBA" id="ARBA00023310"/>
    </source>
</evidence>
<evidence type="ECO:0000256" key="3">
    <source>
        <dbReference type="ARBA" id="ARBA00022448"/>
    </source>
</evidence>
<evidence type="ECO:0000256" key="7">
    <source>
        <dbReference type="ARBA" id="ARBA00022989"/>
    </source>
</evidence>
<gene>
    <name evidence="12" type="ORF">GCM10025872_08960</name>
</gene>
<dbReference type="Proteomes" id="UP001321421">
    <property type="component" value="Chromosome"/>
</dbReference>
<feature type="transmembrane region" description="Helical" evidence="11">
    <location>
        <begin position="62"/>
        <end position="81"/>
    </location>
</feature>
<keyword evidence="8" id="KW-0406">Ion transport</keyword>
<dbReference type="Gene3D" id="1.20.120.220">
    <property type="entry name" value="ATP synthase, F0 complex, subunit A"/>
    <property type="match status" value="1"/>
</dbReference>
<dbReference type="PROSITE" id="PS00449">
    <property type="entry name" value="ATPASE_A"/>
    <property type="match status" value="1"/>
</dbReference>
<keyword evidence="3" id="KW-0813">Transport</keyword>
<evidence type="ECO:0000313" key="12">
    <source>
        <dbReference type="EMBL" id="BDZ57239.1"/>
    </source>
</evidence>
<evidence type="ECO:0000256" key="6">
    <source>
        <dbReference type="ARBA" id="ARBA00022781"/>
    </source>
</evidence>
<evidence type="ECO:0000256" key="5">
    <source>
        <dbReference type="ARBA" id="ARBA00022692"/>
    </source>
</evidence>
<dbReference type="EMBL" id="AP027735">
    <property type="protein sequence ID" value="BDZ57239.1"/>
    <property type="molecule type" value="Genomic_DNA"/>
</dbReference>
<protein>
    <recommendedName>
        <fullName evidence="14">ATP synthase subunit a</fullName>
    </recommendedName>
</protein>
<dbReference type="Pfam" id="PF00119">
    <property type="entry name" value="ATP-synt_A"/>
    <property type="match status" value="1"/>
</dbReference>
<dbReference type="InterPro" id="IPR023011">
    <property type="entry name" value="ATP_synth_F0_asu_AS"/>
</dbReference>
<evidence type="ECO:0000256" key="9">
    <source>
        <dbReference type="ARBA" id="ARBA00023136"/>
    </source>
</evidence>
<comment type="similarity">
    <text evidence="2">Belongs to the ATPase A chain family.</text>
</comment>
<dbReference type="InterPro" id="IPR035908">
    <property type="entry name" value="F0_ATP_A_sf"/>
</dbReference>
<evidence type="ECO:0000313" key="13">
    <source>
        <dbReference type="Proteomes" id="UP001321421"/>
    </source>
</evidence>
<dbReference type="PANTHER" id="PTHR11410:SF0">
    <property type="entry name" value="ATP SYNTHASE SUBUNIT A"/>
    <property type="match status" value="1"/>
</dbReference>
<comment type="subcellular location">
    <subcellularLocation>
        <location evidence="1">Membrane</location>
        <topology evidence="1">Multi-pass membrane protein</topology>
    </subcellularLocation>
</comment>
<dbReference type="PANTHER" id="PTHR11410">
    <property type="entry name" value="ATP SYNTHASE SUBUNIT A"/>
    <property type="match status" value="1"/>
</dbReference>
<evidence type="ECO:0000256" key="2">
    <source>
        <dbReference type="ARBA" id="ARBA00006810"/>
    </source>
</evidence>
<evidence type="ECO:0000256" key="1">
    <source>
        <dbReference type="ARBA" id="ARBA00004141"/>
    </source>
</evidence>
<keyword evidence="10" id="KW-0066">ATP synthesis</keyword>
<dbReference type="SUPFAM" id="SSF81336">
    <property type="entry name" value="F1F0 ATP synthase subunit A"/>
    <property type="match status" value="1"/>
</dbReference>
<evidence type="ECO:0000256" key="8">
    <source>
        <dbReference type="ARBA" id="ARBA00023065"/>
    </source>
</evidence>
<reference evidence="13" key="1">
    <citation type="journal article" date="2019" name="Int. J. Syst. Evol. Microbiol.">
        <title>The Global Catalogue of Microorganisms (GCM) 10K type strain sequencing project: providing services to taxonomists for standard genome sequencing and annotation.</title>
        <authorList>
            <consortium name="The Broad Institute Genomics Platform"/>
            <consortium name="The Broad Institute Genome Sequencing Center for Infectious Disease"/>
            <person name="Wu L."/>
            <person name="Ma J."/>
        </authorList>
    </citation>
    <scope>NUCLEOTIDE SEQUENCE [LARGE SCALE GENOMIC DNA]</scope>
    <source>
        <strain evidence="13">NBRC 110608</strain>
    </source>
</reference>
<organism evidence="12 13">
    <name type="scientific">Barrientosiimonas endolithica</name>
    <dbReference type="NCBI Taxonomy" id="1535208"/>
    <lineage>
        <taxon>Bacteria</taxon>
        <taxon>Bacillati</taxon>
        <taxon>Actinomycetota</taxon>
        <taxon>Actinomycetes</taxon>
        <taxon>Micrococcales</taxon>
        <taxon>Dermacoccaceae</taxon>
        <taxon>Barrientosiimonas</taxon>
    </lineage>
</organism>
<keyword evidence="5 11" id="KW-0812">Transmembrane</keyword>
<evidence type="ECO:0000256" key="11">
    <source>
        <dbReference type="SAM" id="Phobius"/>
    </source>
</evidence>
<proteinExistence type="inferred from homology"/>
<keyword evidence="6" id="KW-0375">Hydrogen ion transport</keyword>
<feature type="transmembrane region" description="Helical" evidence="11">
    <location>
        <begin position="6"/>
        <end position="24"/>
    </location>
</feature>
<accession>A0ABN6YIE7</accession>
<keyword evidence="4" id="KW-0138">CF(0)</keyword>
<dbReference type="PRINTS" id="PR00123">
    <property type="entry name" value="ATPASEA"/>
</dbReference>
<evidence type="ECO:0008006" key="14">
    <source>
        <dbReference type="Google" id="ProtNLM"/>
    </source>
</evidence>
<keyword evidence="13" id="KW-1185">Reference proteome</keyword>
<dbReference type="InterPro" id="IPR045083">
    <property type="entry name" value="ATP_synth_F0_asu_bact/mt"/>
</dbReference>
<keyword evidence="9 11" id="KW-0472">Membrane</keyword>